<organism evidence="3 4">
    <name type="scientific">Coturnix japonica</name>
    <name type="common">Japanese quail</name>
    <name type="synonym">Coturnix coturnix japonica</name>
    <dbReference type="NCBI Taxonomy" id="93934"/>
    <lineage>
        <taxon>Eukaryota</taxon>
        <taxon>Metazoa</taxon>
        <taxon>Chordata</taxon>
        <taxon>Craniata</taxon>
        <taxon>Vertebrata</taxon>
        <taxon>Euteleostomi</taxon>
        <taxon>Archelosauria</taxon>
        <taxon>Archosauria</taxon>
        <taxon>Dinosauria</taxon>
        <taxon>Saurischia</taxon>
        <taxon>Theropoda</taxon>
        <taxon>Coelurosauria</taxon>
        <taxon>Aves</taxon>
        <taxon>Neognathae</taxon>
        <taxon>Galloanserae</taxon>
        <taxon>Galliformes</taxon>
        <taxon>Phasianidae</taxon>
        <taxon>Perdicinae</taxon>
        <taxon>Coturnix</taxon>
    </lineage>
</organism>
<evidence type="ECO:0000256" key="1">
    <source>
        <dbReference type="RuleBase" id="RU369091"/>
    </source>
</evidence>
<accession>A0A8C2YBH5</accession>
<reference evidence="3" key="1">
    <citation type="submission" date="2015-11" db="EMBL/GenBank/DDBJ databases">
        <authorList>
            <consortium name="International Coturnix japonica Genome Analysis Consortium"/>
            <person name="Warren W."/>
            <person name="Burt D.W."/>
            <person name="Antin P.B."/>
            <person name="Lanford R."/>
            <person name="Gros J."/>
            <person name="Wilson R.K."/>
        </authorList>
    </citation>
    <scope>NUCLEOTIDE SEQUENCE [LARGE SCALE GENOMIC DNA]</scope>
</reference>
<evidence type="ECO:0000313" key="3">
    <source>
        <dbReference type="Ensembl" id="ENSCJPP00005014168.1"/>
    </source>
</evidence>
<feature type="compositionally biased region" description="Basic and acidic residues" evidence="2">
    <location>
        <begin position="331"/>
        <end position="345"/>
    </location>
</feature>
<dbReference type="PANTHER" id="PTHR12064">
    <property type="entry name" value="METAL TRANSPORTER CNNM"/>
    <property type="match status" value="1"/>
</dbReference>
<dbReference type="GeneTree" id="ENSGT00940000156317"/>
<reference evidence="3" key="2">
    <citation type="submission" date="2025-08" db="UniProtKB">
        <authorList>
            <consortium name="Ensembl"/>
        </authorList>
    </citation>
    <scope>IDENTIFICATION</scope>
</reference>
<name>A0A8C2YBH5_COTJA</name>
<dbReference type="Proteomes" id="UP000694412">
    <property type="component" value="Chromosome 22"/>
</dbReference>
<protein>
    <recommendedName>
        <fullName evidence="1">Metal transporter</fullName>
    </recommendedName>
</protein>
<dbReference type="InterPro" id="IPR045095">
    <property type="entry name" value="ACDP"/>
</dbReference>
<comment type="similarity">
    <text evidence="1">Belongs to the ACDP family.</text>
</comment>
<dbReference type="GO" id="GO:0015081">
    <property type="term" value="F:sodium ion transmembrane transporter activity"/>
    <property type="evidence" value="ECO:0007669"/>
    <property type="project" value="TreeGrafter"/>
</dbReference>
<evidence type="ECO:0000256" key="2">
    <source>
        <dbReference type="SAM" id="MobiDB-lite"/>
    </source>
</evidence>
<feature type="region of interest" description="Disordered" evidence="2">
    <location>
        <begin position="312"/>
        <end position="345"/>
    </location>
</feature>
<dbReference type="GO" id="GO:0015095">
    <property type="term" value="F:magnesium ion transmembrane transporter activity"/>
    <property type="evidence" value="ECO:0007669"/>
    <property type="project" value="TreeGrafter"/>
</dbReference>
<reference evidence="3" key="3">
    <citation type="submission" date="2025-09" db="UniProtKB">
        <authorList>
            <consortium name="Ensembl"/>
        </authorList>
    </citation>
    <scope>IDENTIFICATION</scope>
</reference>
<dbReference type="Pfam" id="PF25562">
    <property type="entry name" value="CNBH_CNNM2_C"/>
    <property type="match status" value="1"/>
</dbReference>
<evidence type="ECO:0000313" key="4">
    <source>
        <dbReference type="Proteomes" id="UP000694412"/>
    </source>
</evidence>
<dbReference type="PANTHER" id="PTHR12064:SF26">
    <property type="entry name" value="METAL TRANSPORTER CNNM4"/>
    <property type="match status" value="1"/>
</dbReference>
<keyword evidence="4" id="KW-1185">Reference proteome</keyword>
<comment type="subcellular location">
    <subcellularLocation>
        <location evidence="1">Cell membrane</location>
        <topology evidence="1">Multi-pass membrane protein</topology>
    </subcellularLocation>
</comment>
<dbReference type="GO" id="GO:0010960">
    <property type="term" value="P:magnesium ion homeostasis"/>
    <property type="evidence" value="ECO:0007669"/>
    <property type="project" value="InterPro"/>
</dbReference>
<comment type="function">
    <text evidence="1">Metal transporter.</text>
</comment>
<dbReference type="AlphaFoldDB" id="A0A8C2YBH5"/>
<sequence length="345" mass="38619">MISSDAILDFKTMSEIMESGYTHLAFVDPDDCTPLKTITKFYNHPVHVVFHGHQHLSDVCLSVCVSAGKSHLAIVQKVNNEGEGDPFYEVLGLVTLEDVIEEIIKSEILDESDAFGRCGVQPRVPNVRAGCHPLLCPSNSEGSPQLLLAAHRFLSTEVTLFTPNFISEKILLRLLKHPNVIQELKFDEKNKKAPEHYLYTKNKAADYFILILQVEVEAGKECMKFEAGAFSYYGVMAISPLLFQVSTQGSILPCAITPRLRTWPTSARALTDLQFVKVRFNGPGWDVVITHVSYYGFPLVQITRQEYSERPDHVPYGQLSQLPDSGSPKPDGPEKTEPRMKPRVC</sequence>
<dbReference type="Ensembl" id="ENSCJPT00005020236.1">
    <property type="protein sequence ID" value="ENSCJPP00005014168.1"/>
    <property type="gene ID" value="ENSCJPG00005011852.1"/>
</dbReference>
<dbReference type="Gene3D" id="3.10.580.10">
    <property type="entry name" value="CBS-domain"/>
    <property type="match status" value="1"/>
</dbReference>
<dbReference type="GO" id="GO:0005886">
    <property type="term" value="C:plasma membrane"/>
    <property type="evidence" value="ECO:0007669"/>
    <property type="project" value="UniProtKB-SubCell"/>
</dbReference>
<dbReference type="InterPro" id="IPR046342">
    <property type="entry name" value="CBS_dom_sf"/>
</dbReference>
<proteinExistence type="inferred from homology"/>